<name>A0A0C2XS90_HEBCY</name>
<accession>A0A0C2XS90</accession>
<sequence length="115" mass="13283">MRCLHRRMYAQDRAEMIASMTAPVIHAWNYVSSRISRVVSHHSDLRPQFRLRQIQCLLTCWRKRRVGDYGYLEVDGTRRDKEELGEHRKHPARSTSETIVDKCGEGCAGRGRAGG</sequence>
<protein>
    <submittedName>
        <fullName evidence="1">Uncharacterized protein</fullName>
    </submittedName>
</protein>
<proteinExistence type="predicted"/>
<dbReference type="HOGENOM" id="CLU_2109338_0_0_1"/>
<dbReference type="AlphaFoldDB" id="A0A0C2XS90"/>
<evidence type="ECO:0000313" key="1">
    <source>
        <dbReference type="EMBL" id="KIM40583.1"/>
    </source>
</evidence>
<gene>
    <name evidence="1" type="ORF">M413DRAFT_164367</name>
</gene>
<dbReference type="EMBL" id="KN831782">
    <property type="protein sequence ID" value="KIM40583.1"/>
    <property type="molecule type" value="Genomic_DNA"/>
</dbReference>
<reference evidence="2" key="2">
    <citation type="submission" date="2015-01" db="EMBL/GenBank/DDBJ databases">
        <title>Evolutionary Origins and Diversification of the Mycorrhizal Mutualists.</title>
        <authorList>
            <consortium name="DOE Joint Genome Institute"/>
            <consortium name="Mycorrhizal Genomics Consortium"/>
            <person name="Kohler A."/>
            <person name="Kuo A."/>
            <person name="Nagy L.G."/>
            <person name="Floudas D."/>
            <person name="Copeland A."/>
            <person name="Barry K.W."/>
            <person name="Cichocki N."/>
            <person name="Veneault-Fourrey C."/>
            <person name="LaButti K."/>
            <person name="Lindquist E.A."/>
            <person name="Lipzen A."/>
            <person name="Lundell T."/>
            <person name="Morin E."/>
            <person name="Murat C."/>
            <person name="Riley R."/>
            <person name="Ohm R."/>
            <person name="Sun H."/>
            <person name="Tunlid A."/>
            <person name="Henrissat B."/>
            <person name="Grigoriev I.V."/>
            <person name="Hibbett D.S."/>
            <person name="Martin F."/>
        </authorList>
    </citation>
    <scope>NUCLEOTIDE SEQUENCE [LARGE SCALE GENOMIC DNA]</scope>
    <source>
        <strain evidence="2">h7</strain>
    </source>
</reference>
<keyword evidence="2" id="KW-1185">Reference proteome</keyword>
<organism evidence="1 2">
    <name type="scientific">Hebeloma cylindrosporum</name>
    <dbReference type="NCBI Taxonomy" id="76867"/>
    <lineage>
        <taxon>Eukaryota</taxon>
        <taxon>Fungi</taxon>
        <taxon>Dikarya</taxon>
        <taxon>Basidiomycota</taxon>
        <taxon>Agaricomycotina</taxon>
        <taxon>Agaricomycetes</taxon>
        <taxon>Agaricomycetidae</taxon>
        <taxon>Agaricales</taxon>
        <taxon>Agaricineae</taxon>
        <taxon>Hymenogastraceae</taxon>
        <taxon>Hebeloma</taxon>
    </lineage>
</organism>
<dbReference type="Proteomes" id="UP000053424">
    <property type="component" value="Unassembled WGS sequence"/>
</dbReference>
<reference evidence="1 2" key="1">
    <citation type="submission" date="2014-04" db="EMBL/GenBank/DDBJ databases">
        <authorList>
            <consortium name="DOE Joint Genome Institute"/>
            <person name="Kuo A."/>
            <person name="Gay G."/>
            <person name="Dore J."/>
            <person name="Kohler A."/>
            <person name="Nagy L.G."/>
            <person name="Floudas D."/>
            <person name="Copeland A."/>
            <person name="Barry K.W."/>
            <person name="Cichocki N."/>
            <person name="Veneault-Fourrey C."/>
            <person name="LaButti K."/>
            <person name="Lindquist E.A."/>
            <person name="Lipzen A."/>
            <person name="Lundell T."/>
            <person name="Morin E."/>
            <person name="Murat C."/>
            <person name="Sun H."/>
            <person name="Tunlid A."/>
            <person name="Henrissat B."/>
            <person name="Grigoriev I.V."/>
            <person name="Hibbett D.S."/>
            <person name="Martin F."/>
            <person name="Nordberg H.P."/>
            <person name="Cantor M.N."/>
            <person name="Hua S.X."/>
        </authorList>
    </citation>
    <scope>NUCLEOTIDE SEQUENCE [LARGE SCALE GENOMIC DNA]</scope>
    <source>
        <strain evidence="2">h7</strain>
    </source>
</reference>
<evidence type="ECO:0000313" key="2">
    <source>
        <dbReference type="Proteomes" id="UP000053424"/>
    </source>
</evidence>